<dbReference type="GO" id="GO:0016740">
    <property type="term" value="F:transferase activity"/>
    <property type="evidence" value="ECO:0007669"/>
    <property type="project" value="UniProtKB-KW"/>
</dbReference>
<dbReference type="Proteomes" id="UP000252081">
    <property type="component" value="Unassembled WGS sequence"/>
</dbReference>
<evidence type="ECO:0000259" key="1">
    <source>
        <dbReference type="Pfam" id="PF06094"/>
    </source>
</evidence>
<dbReference type="CDD" id="cd06661">
    <property type="entry name" value="GGCT_like"/>
    <property type="match status" value="1"/>
</dbReference>
<dbReference type="InterPro" id="IPR009288">
    <property type="entry name" value="AIG2-like_dom"/>
</dbReference>
<proteinExistence type="predicted"/>
<name>A0A366KRH0_9SPHI</name>
<dbReference type="AlphaFoldDB" id="A0A366KRH0"/>
<dbReference type="RefSeq" id="WP_113950361.1">
    <property type="nucleotide sequence ID" value="NZ_QNQU01000017.1"/>
</dbReference>
<dbReference type="InterPro" id="IPR013024">
    <property type="entry name" value="GGCT-like"/>
</dbReference>
<dbReference type="Pfam" id="PF06094">
    <property type="entry name" value="GGACT"/>
    <property type="match status" value="1"/>
</dbReference>
<dbReference type="InterPro" id="IPR036568">
    <property type="entry name" value="GGCT-like_sf"/>
</dbReference>
<protein>
    <submittedName>
        <fullName evidence="2">Gamma-glutamylcyclotransferase</fullName>
    </submittedName>
</protein>
<keyword evidence="2" id="KW-0808">Transferase</keyword>
<reference evidence="2 3" key="1">
    <citation type="submission" date="2018-07" db="EMBL/GenBank/DDBJ databases">
        <title>A draft genome of a endophytic bacteria, a new species of Pedobacter.</title>
        <authorList>
            <person name="Zhang Z.D."/>
            <person name="Chen Z.J."/>
        </authorList>
    </citation>
    <scope>NUCLEOTIDE SEQUENCE [LARGE SCALE GENOMIC DNA]</scope>
    <source>
        <strain evidence="2 3">RS10</strain>
    </source>
</reference>
<dbReference type="Gene3D" id="3.10.490.10">
    <property type="entry name" value="Gamma-glutamyl cyclotransferase-like"/>
    <property type="match status" value="1"/>
</dbReference>
<feature type="domain" description="Gamma-glutamylcyclotransferase AIG2-like" evidence="1">
    <location>
        <begin position="5"/>
        <end position="110"/>
    </location>
</feature>
<comment type="caution">
    <text evidence="2">The sequence shown here is derived from an EMBL/GenBank/DDBJ whole genome shotgun (WGS) entry which is preliminary data.</text>
</comment>
<evidence type="ECO:0000313" key="2">
    <source>
        <dbReference type="EMBL" id="RBQ04235.1"/>
    </source>
</evidence>
<gene>
    <name evidence="2" type="ORF">DRW42_18710</name>
</gene>
<accession>A0A366KRH0</accession>
<keyword evidence="3" id="KW-1185">Reference proteome</keyword>
<evidence type="ECO:0000313" key="3">
    <source>
        <dbReference type="Proteomes" id="UP000252081"/>
    </source>
</evidence>
<sequence>MSENLFSYGTLQQENVQQDTFGRLLTGHQDVLTGYKLSWVKITDEKVLASSGANQHPIIRFTGDADDRVEGTVFKITANELKQVDEYEVDDYKRISVKLQSGENAWVYVNAE</sequence>
<dbReference type="EMBL" id="QNQU01000017">
    <property type="protein sequence ID" value="RBQ04235.1"/>
    <property type="molecule type" value="Genomic_DNA"/>
</dbReference>
<dbReference type="OrthoDB" id="9798388at2"/>
<organism evidence="2 3">
    <name type="scientific">Pedobacter miscanthi</name>
    <dbReference type="NCBI Taxonomy" id="2259170"/>
    <lineage>
        <taxon>Bacteria</taxon>
        <taxon>Pseudomonadati</taxon>
        <taxon>Bacteroidota</taxon>
        <taxon>Sphingobacteriia</taxon>
        <taxon>Sphingobacteriales</taxon>
        <taxon>Sphingobacteriaceae</taxon>
        <taxon>Pedobacter</taxon>
    </lineage>
</organism>
<dbReference type="SUPFAM" id="SSF110857">
    <property type="entry name" value="Gamma-glutamyl cyclotransferase-like"/>
    <property type="match status" value="1"/>
</dbReference>